<protein>
    <submittedName>
        <fullName evidence="2">Class IIb bacteriocin, lactobin A/cerein 7B family</fullName>
    </submittedName>
</protein>
<keyword evidence="3" id="KW-1185">Reference proteome</keyword>
<dbReference type="RefSeq" id="WP_379040599.1">
    <property type="nucleotide sequence ID" value="NZ_JBHSKW010000005.1"/>
</dbReference>
<evidence type="ECO:0000256" key="1">
    <source>
        <dbReference type="SAM" id="Phobius"/>
    </source>
</evidence>
<keyword evidence="1" id="KW-0812">Transmembrane</keyword>
<feature type="transmembrane region" description="Helical" evidence="1">
    <location>
        <begin position="29"/>
        <end position="46"/>
    </location>
</feature>
<reference evidence="3" key="1">
    <citation type="journal article" date="2019" name="Int. J. Syst. Evol. Microbiol.">
        <title>The Global Catalogue of Microorganisms (GCM) 10K type strain sequencing project: providing services to taxonomists for standard genome sequencing and annotation.</title>
        <authorList>
            <consortium name="The Broad Institute Genomics Platform"/>
            <consortium name="The Broad Institute Genome Sequencing Center for Infectious Disease"/>
            <person name="Wu L."/>
            <person name="Ma J."/>
        </authorList>
    </citation>
    <scope>NUCLEOTIDE SEQUENCE [LARGE SCALE GENOMIC DNA]</scope>
    <source>
        <strain evidence="3">KCTC 42456</strain>
    </source>
</reference>
<evidence type="ECO:0000313" key="2">
    <source>
        <dbReference type="EMBL" id="MFD2730615.1"/>
    </source>
</evidence>
<dbReference type="EMBL" id="JBHULV010000008">
    <property type="protein sequence ID" value="MFD2730615.1"/>
    <property type="molecule type" value="Genomic_DNA"/>
</dbReference>
<keyword evidence="1" id="KW-1133">Transmembrane helix</keyword>
<organism evidence="2 3">
    <name type="scientific">Pedobacter alpinus</name>
    <dbReference type="NCBI Taxonomy" id="1590643"/>
    <lineage>
        <taxon>Bacteria</taxon>
        <taxon>Pseudomonadati</taxon>
        <taxon>Bacteroidota</taxon>
        <taxon>Sphingobacteriia</taxon>
        <taxon>Sphingobacteriales</taxon>
        <taxon>Sphingobacteriaceae</taxon>
        <taxon>Pedobacter</taxon>
    </lineage>
</organism>
<dbReference type="InterPro" id="IPR023991">
    <property type="entry name" value="Bacteriocin_IIb_lactobn/cerein"/>
</dbReference>
<keyword evidence="1" id="KW-0472">Membrane</keyword>
<dbReference type="Proteomes" id="UP001597546">
    <property type="component" value="Unassembled WGS sequence"/>
</dbReference>
<evidence type="ECO:0000313" key="3">
    <source>
        <dbReference type="Proteomes" id="UP001597546"/>
    </source>
</evidence>
<name>A0ABW5TMV1_9SPHI</name>
<proteinExistence type="predicted"/>
<gene>
    <name evidence="2" type="ORF">ACFSSE_02765</name>
</gene>
<accession>A0ABW5TMV1</accession>
<dbReference type="NCBIfam" id="TIGR03949">
    <property type="entry name" value="bact_IIb_cerein"/>
    <property type="match status" value="1"/>
</dbReference>
<sequence>MKNLELEGLGLVEMKQDEMLAVDGGRLPWWAWALWGIALVGSLILADNQTEEVEQTEYLA</sequence>
<comment type="caution">
    <text evidence="2">The sequence shown here is derived from an EMBL/GenBank/DDBJ whole genome shotgun (WGS) entry which is preliminary data.</text>
</comment>